<reference evidence="2 3" key="1">
    <citation type="journal article" date="2016" name="Genome Biol. Evol.">
        <title>Gene Family Evolution Reflects Adaptation to Soil Environmental Stressors in the Genome of the Collembolan Orchesella cincta.</title>
        <authorList>
            <person name="Faddeeva-Vakhrusheva A."/>
            <person name="Derks M.F."/>
            <person name="Anvar S.Y."/>
            <person name="Agamennone V."/>
            <person name="Suring W."/>
            <person name="Smit S."/>
            <person name="van Straalen N.M."/>
            <person name="Roelofs D."/>
        </authorList>
    </citation>
    <scope>NUCLEOTIDE SEQUENCE [LARGE SCALE GENOMIC DNA]</scope>
    <source>
        <tissue evidence="2">Mixed pool</tissue>
    </source>
</reference>
<feature type="region of interest" description="Disordered" evidence="1">
    <location>
        <begin position="1"/>
        <end position="98"/>
    </location>
</feature>
<name>A0A1D2M223_ORCCI</name>
<proteinExistence type="predicted"/>
<keyword evidence="3" id="KW-1185">Reference proteome</keyword>
<feature type="compositionally biased region" description="Basic and acidic residues" evidence="1">
    <location>
        <begin position="61"/>
        <end position="78"/>
    </location>
</feature>
<organism evidence="2 3">
    <name type="scientific">Orchesella cincta</name>
    <name type="common">Springtail</name>
    <name type="synonym">Podura cincta</name>
    <dbReference type="NCBI Taxonomy" id="48709"/>
    <lineage>
        <taxon>Eukaryota</taxon>
        <taxon>Metazoa</taxon>
        <taxon>Ecdysozoa</taxon>
        <taxon>Arthropoda</taxon>
        <taxon>Hexapoda</taxon>
        <taxon>Collembola</taxon>
        <taxon>Entomobryomorpha</taxon>
        <taxon>Entomobryoidea</taxon>
        <taxon>Orchesellidae</taxon>
        <taxon>Orchesellinae</taxon>
        <taxon>Orchesella</taxon>
    </lineage>
</organism>
<dbReference type="EMBL" id="LJIJ01006442">
    <property type="protein sequence ID" value="ODM87019.1"/>
    <property type="molecule type" value="Genomic_DNA"/>
</dbReference>
<comment type="caution">
    <text evidence="2">The sequence shown here is derived from an EMBL/GenBank/DDBJ whole genome shotgun (WGS) entry which is preliminary data.</text>
</comment>
<feature type="compositionally biased region" description="Basic and acidic residues" evidence="1">
    <location>
        <begin position="41"/>
        <end position="53"/>
    </location>
</feature>
<protein>
    <submittedName>
        <fullName evidence="2">Uncharacterized protein</fullName>
    </submittedName>
</protein>
<dbReference type="Proteomes" id="UP000094527">
    <property type="component" value="Unassembled WGS sequence"/>
</dbReference>
<gene>
    <name evidence="2" type="ORF">Ocin01_19662</name>
</gene>
<dbReference type="AlphaFoldDB" id="A0A1D2M223"/>
<feature type="compositionally biased region" description="Basic and acidic residues" evidence="1">
    <location>
        <begin position="158"/>
        <end position="169"/>
    </location>
</feature>
<evidence type="ECO:0000313" key="3">
    <source>
        <dbReference type="Proteomes" id="UP000094527"/>
    </source>
</evidence>
<evidence type="ECO:0000256" key="1">
    <source>
        <dbReference type="SAM" id="MobiDB-lite"/>
    </source>
</evidence>
<feature type="region of interest" description="Disordered" evidence="1">
    <location>
        <begin position="119"/>
        <end position="173"/>
    </location>
</feature>
<evidence type="ECO:0000313" key="2">
    <source>
        <dbReference type="EMBL" id="ODM87019.1"/>
    </source>
</evidence>
<feature type="compositionally biased region" description="Polar residues" evidence="1">
    <location>
        <begin position="339"/>
        <end position="369"/>
    </location>
</feature>
<accession>A0A1D2M223</accession>
<sequence length="624" mass="68834">MPSAEPTFPKKLTIPSTSTSDKESDTVKKSSTPQPESLASLRRESSLKKEEFNNRNSSPETKVRNKNDLGSHQNKEIPKTSTTTTVTTRPAITSPAFRNQKAMEIMDVAKRLIMNRTGSPDVNKALKRSGSPVVQIKKRAGSPEQSGKVKKAVTASEQSEKIKKTDNTRKPVGLPDIQERIKNAVRASQITNKGKTPVQNDALKKTTGSVATSDTVTKALELLQNNSSVMKKKMLKNTTTTVAVRTPTNLVKTLPQQEKPKMGDAQTQTDDLIIVPQITKRAFSPVGISNKLVKVSKSYDASSEELCESPSPRSRTPVSALELSRLSSATPIHHPALAPNTSGSAESESSPTEIYQSPSSPQPGCSHWNTQKISFDQRTNERLSGQETVTPAFDLEDSDDTMPVGSEASNVNQNVGQLFHLMNQPHVFKAGIGLIEKMTTNSPRKRDLSPDICELVPDKRLKQVVAAASRRSRRDSFDEADSEDPTQALVLRRGNDDEAIALEGSGEACLFDYISKSRHNAVNAYEPRGDEFDLSQRSYCMLNVVPHYELKSRLYKIHSKAVRETSVPLISEHFKVITPQLVDIFQGRLSSVRHTIYLRGYEGKRDLRSLMVVSYLTPAAKVML</sequence>
<feature type="region of interest" description="Disordered" evidence="1">
    <location>
        <begin position="329"/>
        <end position="369"/>
    </location>
</feature>